<evidence type="ECO:0000313" key="3">
    <source>
        <dbReference type="EMBL" id="PQV57199.1"/>
    </source>
</evidence>
<keyword evidence="1" id="KW-0472">Membrane</keyword>
<keyword evidence="4" id="KW-1185">Reference proteome</keyword>
<feature type="domain" description="Putative zinc-finger" evidence="2">
    <location>
        <begin position="7"/>
        <end position="34"/>
    </location>
</feature>
<feature type="transmembrane region" description="Helical" evidence="1">
    <location>
        <begin position="83"/>
        <end position="105"/>
    </location>
</feature>
<evidence type="ECO:0000313" key="4">
    <source>
        <dbReference type="Proteomes" id="UP000238338"/>
    </source>
</evidence>
<reference evidence="3 4" key="1">
    <citation type="submission" date="2018-02" db="EMBL/GenBank/DDBJ databases">
        <title>Genomic Encyclopedia of Archaeal and Bacterial Type Strains, Phase II (KMG-II): from individual species to whole genera.</title>
        <authorList>
            <person name="Goeker M."/>
        </authorList>
    </citation>
    <scope>NUCLEOTIDE SEQUENCE [LARGE SCALE GENOMIC DNA]</scope>
    <source>
        <strain evidence="3 4">DSM 18921</strain>
    </source>
</reference>
<name>A0A2S8S8W0_9RHOB</name>
<keyword evidence="1" id="KW-0812">Transmembrane</keyword>
<accession>A0A2S8S8W0</accession>
<keyword evidence="1" id="KW-1133">Transmembrane helix</keyword>
<sequence length="194" mass="20096">MGNDVQREIEELLPFYLNGSLSGDEHARVEAALKANEGLRQQLEFLSAISGAVRSDDPASAAPGDLGLARLRRDIGRQQPGRSALRSVAALAAAFILGVGVMALWPSLDRGPEDAIYEQASGPVAKGALIVAFRPGATAEQISTLLLSVDGVIVDGPSAIGLYRVDLPEGADAGTVVGRLLAAGEIVESAQKAE</sequence>
<evidence type="ECO:0000259" key="2">
    <source>
        <dbReference type="Pfam" id="PF13490"/>
    </source>
</evidence>
<evidence type="ECO:0000256" key="1">
    <source>
        <dbReference type="SAM" id="Phobius"/>
    </source>
</evidence>
<dbReference type="Proteomes" id="UP000238338">
    <property type="component" value="Unassembled WGS sequence"/>
</dbReference>
<dbReference type="OrthoDB" id="5702699at2"/>
<comment type="caution">
    <text evidence="3">The sequence shown here is derived from an EMBL/GenBank/DDBJ whole genome shotgun (WGS) entry which is preliminary data.</text>
</comment>
<dbReference type="Pfam" id="PF13490">
    <property type="entry name" value="zf-HC2"/>
    <property type="match status" value="1"/>
</dbReference>
<gene>
    <name evidence="3" type="ORF">LX70_02060</name>
</gene>
<organism evidence="3 4">
    <name type="scientific">Albidovulum denitrificans</name>
    <dbReference type="NCBI Taxonomy" id="404881"/>
    <lineage>
        <taxon>Bacteria</taxon>
        <taxon>Pseudomonadati</taxon>
        <taxon>Pseudomonadota</taxon>
        <taxon>Alphaproteobacteria</taxon>
        <taxon>Rhodobacterales</taxon>
        <taxon>Paracoccaceae</taxon>
        <taxon>Albidovulum</taxon>
    </lineage>
</organism>
<dbReference type="InterPro" id="IPR027383">
    <property type="entry name" value="Znf_put"/>
</dbReference>
<dbReference type="AlphaFoldDB" id="A0A2S8S8W0"/>
<proteinExistence type="predicted"/>
<dbReference type="EMBL" id="PVEP01000003">
    <property type="protein sequence ID" value="PQV57199.1"/>
    <property type="molecule type" value="Genomic_DNA"/>
</dbReference>
<protein>
    <submittedName>
        <fullName evidence="3">Putative zinc finger protein</fullName>
    </submittedName>
</protein>